<comment type="caution">
    <text evidence="1">The sequence shown here is derived from an EMBL/GenBank/DDBJ whole genome shotgun (WGS) entry which is preliminary data.</text>
</comment>
<evidence type="ECO:0000313" key="1">
    <source>
        <dbReference type="EMBL" id="MBD2775226.1"/>
    </source>
</evidence>
<accession>A0A8J6XLV5</accession>
<keyword evidence="2" id="KW-1185">Reference proteome</keyword>
<proteinExistence type="predicted"/>
<organism evidence="1 2">
    <name type="scientific">Iningainema tapete BLCC-T55</name>
    <dbReference type="NCBI Taxonomy" id="2748662"/>
    <lineage>
        <taxon>Bacteria</taxon>
        <taxon>Bacillati</taxon>
        <taxon>Cyanobacteriota</taxon>
        <taxon>Cyanophyceae</taxon>
        <taxon>Nostocales</taxon>
        <taxon>Scytonemataceae</taxon>
        <taxon>Iningainema tapete</taxon>
    </lineage>
</organism>
<dbReference type="Proteomes" id="UP000629098">
    <property type="component" value="Unassembled WGS sequence"/>
</dbReference>
<dbReference type="EMBL" id="JACXAE010000076">
    <property type="protein sequence ID" value="MBD2775226.1"/>
    <property type="molecule type" value="Genomic_DNA"/>
</dbReference>
<evidence type="ECO:0000313" key="2">
    <source>
        <dbReference type="Proteomes" id="UP000629098"/>
    </source>
</evidence>
<reference evidence="1" key="1">
    <citation type="submission" date="2020-09" db="EMBL/GenBank/DDBJ databases">
        <title>Iningainema tapete sp. nov. (Scytonemataceae, Cyanobacteria) from greenhouses in central Florida (USA) produces two types of nodularin with biosynthetic potential for microcystin-LR and anabaenopeptins.</title>
        <authorList>
            <person name="Berthold D.E."/>
            <person name="Lefler F.W."/>
            <person name="Huang I.-S."/>
            <person name="Abdulla H."/>
            <person name="Zimba P.V."/>
            <person name="Laughinghouse H.D. IV."/>
        </authorList>
    </citation>
    <scope>NUCLEOTIDE SEQUENCE</scope>
    <source>
        <strain evidence="1">BLCCT55</strain>
    </source>
</reference>
<name>A0A8J6XLV5_9CYAN</name>
<gene>
    <name evidence="1" type="ORF">ICL16_24985</name>
</gene>
<dbReference type="AlphaFoldDB" id="A0A8J6XLV5"/>
<dbReference type="RefSeq" id="WP_190833467.1">
    <property type="nucleotide sequence ID" value="NZ_CAWPPI010000076.1"/>
</dbReference>
<sequence>MNNCPTCDTVLLRHVRETGVYWFCRSCWQEMPVLSCKKSNFLPEDLTGELPKGLSRQHKTHLTVSLSRAKSS</sequence>
<protein>
    <submittedName>
        <fullName evidence="1">Uncharacterized protein</fullName>
    </submittedName>
</protein>